<accession>A0A8G2MMJ4</accession>
<reference evidence="1 2" key="1">
    <citation type="submission" date="2019-02" db="EMBL/GenBank/DDBJ databases">
        <title>The competitiveness to form nodules shapes the capacities of Rhizobium leguminosarum sv viciae communities to promote symbiosis with specific hosts.</title>
        <authorList>
            <person name="Boivin S."/>
            <person name="Lepetit M."/>
        </authorList>
    </citation>
    <scope>NUCLEOTIDE SEQUENCE [LARGE SCALE GENOMIC DNA]</scope>
    <source>
        <strain evidence="1 2">SPF4F3</strain>
    </source>
</reference>
<evidence type="ECO:0000313" key="1">
    <source>
        <dbReference type="EMBL" id="TBX86302.1"/>
    </source>
</evidence>
<protein>
    <submittedName>
        <fullName evidence="1">Uncharacterized protein</fullName>
    </submittedName>
</protein>
<dbReference type="AlphaFoldDB" id="A0A8G2MMJ4"/>
<name>A0A8G2MMJ4_RHILV</name>
<sequence length="97" mass="11232">ERKTSSPAAPPPSFSEWAYRTNPLEQSTALFEKIDFSFKILFLQEKFQTARKCVRFPDSDRPCTARKDERLSTFRGKNAVLSPAPRHHHNLLVLRDT</sequence>
<evidence type="ECO:0000313" key="2">
    <source>
        <dbReference type="Proteomes" id="UP000291866"/>
    </source>
</evidence>
<dbReference type="RefSeq" id="WP_131600982.1">
    <property type="nucleotide sequence ID" value="NZ_SJLU01000023.1"/>
</dbReference>
<dbReference type="Proteomes" id="UP000291866">
    <property type="component" value="Unassembled WGS sequence"/>
</dbReference>
<feature type="non-terminal residue" evidence="1">
    <location>
        <position position="1"/>
    </location>
</feature>
<dbReference type="EMBL" id="SJLU01000023">
    <property type="protein sequence ID" value="TBX86302.1"/>
    <property type="molecule type" value="Genomic_DNA"/>
</dbReference>
<comment type="caution">
    <text evidence="1">The sequence shown here is derived from an EMBL/GenBank/DDBJ whole genome shotgun (WGS) entry which is preliminary data.</text>
</comment>
<proteinExistence type="predicted"/>
<gene>
    <name evidence="1" type="ORF">E0H31_31375</name>
</gene>
<organism evidence="1 2">
    <name type="scientific">Rhizobium leguminosarum bv. viciae</name>
    <dbReference type="NCBI Taxonomy" id="387"/>
    <lineage>
        <taxon>Bacteria</taxon>
        <taxon>Pseudomonadati</taxon>
        <taxon>Pseudomonadota</taxon>
        <taxon>Alphaproteobacteria</taxon>
        <taxon>Hyphomicrobiales</taxon>
        <taxon>Rhizobiaceae</taxon>
        <taxon>Rhizobium/Agrobacterium group</taxon>
        <taxon>Rhizobium</taxon>
    </lineage>
</organism>